<dbReference type="GO" id="GO:0010496">
    <property type="term" value="P:intercellular transport"/>
    <property type="evidence" value="ECO:0007669"/>
    <property type="project" value="TreeGrafter"/>
</dbReference>
<protein>
    <recommendedName>
        <fullName evidence="4">Condensin complex subunit 1 C-terminal domain-containing protein</fullName>
    </recommendedName>
</protein>
<evidence type="ECO:0000256" key="1">
    <source>
        <dbReference type="SAM" id="MobiDB-lite"/>
    </source>
</evidence>
<feature type="region of interest" description="Disordered" evidence="1">
    <location>
        <begin position="64"/>
        <end position="90"/>
    </location>
</feature>
<dbReference type="EMBL" id="SZYD01000016">
    <property type="protein sequence ID" value="KAD3338043.1"/>
    <property type="molecule type" value="Genomic_DNA"/>
</dbReference>
<dbReference type="Proteomes" id="UP000326396">
    <property type="component" value="Linkage Group LG6"/>
</dbReference>
<evidence type="ECO:0000313" key="2">
    <source>
        <dbReference type="EMBL" id="KAD3338043.1"/>
    </source>
</evidence>
<name>A0A5N6MCC5_9ASTR</name>
<feature type="compositionally biased region" description="Basic and acidic residues" evidence="1">
    <location>
        <begin position="64"/>
        <end position="73"/>
    </location>
</feature>
<evidence type="ECO:0000313" key="3">
    <source>
        <dbReference type="Proteomes" id="UP000326396"/>
    </source>
</evidence>
<evidence type="ECO:0008006" key="4">
    <source>
        <dbReference type="Google" id="ProtNLM"/>
    </source>
</evidence>
<gene>
    <name evidence="2" type="ORF">E3N88_33564</name>
</gene>
<dbReference type="PANTHER" id="PTHR20938:SF0">
    <property type="entry name" value="INTEGRATOR COMPLEX SUBUNIT 4"/>
    <property type="match status" value="1"/>
</dbReference>
<dbReference type="OrthoDB" id="18190at2759"/>
<dbReference type="AlphaFoldDB" id="A0A5N6MCC5"/>
<dbReference type="PANTHER" id="PTHR20938">
    <property type="entry name" value="INTEGRATOR COMPLEX SUBUNIT 4"/>
    <property type="match status" value="1"/>
</dbReference>
<proteinExistence type="predicted"/>
<organism evidence="2 3">
    <name type="scientific">Mikania micrantha</name>
    <name type="common">bitter vine</name>
    <dbReference type="NCBI Taxonomy" id="192012"/>
    <lineage>
        <taxon>Eukaryota</taxon>
        <taxon>Viridiplantae</taxon>
        <taxon>Streptophyta</taxon>
        <taxon>Embryophyta</taxon>
        <taxon>Tracheophyta</taxon>
        <taxon>Spermatophyta</taxon>
        <taxon>Magnoliopsida</taxon>
        <taxon>eudicotyledons</taxon>
        <taxon>Gunneridae</taxon>
        <taxon>Pentapetalae</taxon>
        <taxon>asterids</taxon>
        <taxon>campanulids</taxon>
        <taxon>Asterales</taxon>
        <taxon>Asteraceae</taxon>
        <taxon>Asteroideae</taxon>
        <taxon>Heliantheae alliance</taxon>
        <taxon>Eupatorieae</taxon>
        <taxon>Mikania</taxon>
    </lineage>
</organism>
<sequence>MPAIFSAKLAEKVLGLLMDVLNDDSVVVRLGALETMHHIAVSGHLKVQEMHMHMVNFCMVDGENSEKEKKDGPMEDDDDDYSTFITDVSS</sequence>
<reference evidence="2 3" key="1">
    <citation type="submission" date="2019-05" db="EMBL/GenBank/DDBJ databases">
        <title>Mikania micrantha, genome provides insights into the molecular mechanism of rapid growth.</title>
        <authorList>
            <person name="Liu B."/>
        </authorList>
    </citation>
    <scope>NUCLEOTIDE SEQUENCE [LARGE SCALE GENOMIC DNA]</scope>
    <source>
        <strain evidence="2">NLD-2019</strain>
        <tissue evidence="2">Leaf</tissue>
    </source>
</reference>
<dbReference type="GO" id="GO:0005768">
    <property type="term" value="C:endosome"/>
    <property type="evidence" value="ECO:0007669"/>
    <property type="project" value="TreeGrafter"/>
</dbReference>
<accession>A0A5N6MCC5</accession>
<keyword evidence="3" id="KW-1185">Reference proteome</keyword>
<comment type="caution">
    <text evidence="2">The sequence shown here is derived from an EMBL/GenBank/DDBJ whole genome shotgun (WGS) entry which is preliminary data.</text>
</comment>